<dbReference type="NCBIfam" id="NF041635">
    <property type="entry name" value="STM3941_fam"/>
    <property type="match status" value="1"/>
</dbReference>
<dbReference type="InterPro" id="IPR048136">
    <property type="entry name" value="STM3941-like"/>
</dbReference>
<comment type="caution">
    <text evidence="2">The sequence shown here is derived from an EMBL/GenBank/DDBJ whole genome shotgun (WGS) entry which is preliminary data.</text>
</comment>
<feature type="transmembrane region" description="Helical" evidence="1">
    <location>
        <begin position="37"/>
        <end position="58"/>
    </location>
</feature>
<dbReference type="Proteomes" id="UP000483839">
    <property type="component" value="Unassembled WGS sequence"/>
</dbReference>
<dbReference type="AlphaFoldDB" id="A0A6L6G7V4"/>
<keyword evidence="1" id="KW-0472">Membrane</keyword>
<sequence>MTEPIIIPRNKLGNLFYAVMSFLFVFFGFFMCLIPDILIQFIGVITILFFGLCFITFLKRIVNKTPILLINDLGVYDHSTAIAIGFIPWQDIEAIQLTSLFNQTFISISVKDQQSYLKKMTVLQRLTTKANLKMGYPLINITLNTTGQKPEKVMEEIERQFGGYY</sequence>
<organism evidence="2 3">
    <name type="scientific">Streptococcus uberis</name>
    <dbReference type="NCBI Taxonomy" id="1349"/>
    <lineage>
        <taxon>Bacteria</taxon>
        <taxon>Bacillati</taxon>
        <taxon>Bacillota</taxon>
        <taxon>Bacilli</taxon>
        <taxon>Lactobacillales</taxon>
        <taxon>Streptococcaceae</taxon>
        <taxon>Streptococcus</taxon>
    </lineage>
</organism>
<evidence type="ECO:0000256" key="1">
    <source>
        <dbReference type="SAM" id="Phobius"/>
    </source>
</evidence>
<protein>
    <submittedName>
        <fullName evidence="2">Uncharacterized protein</fullName>
    </submittedName>
</protein>
<feature type="transmembrane region" description="Helical" evidence="1">
    <location>
        <begin position="12"/>
        <end position="31"/>
    </location>
</feature>
<proteinExistence type="predicted"/>
<keyword evidence="1" id="KW-0812">Transmembrane</keyword>
<dbReference type="GeneID" id="93825531"/>
<gene>
    <name evidence="2" type="ORF">GKS16_02930</name>
</gene>
<dbReference type="RefSeq" id="WP_037593186.1">
    <property type="nucleotide sequence ID" value="NZ_JADFAY010000012.1"/>
</dbReference>
<keyword evidence="1" id="KW-1133">Transmembrane helix</keyword>
<reference evidence="2 3" key="1">
    <citation type="submission" date="2019-11" db="EMBL/GenBank/DDBJ databases">
        <title>Streptococcus uberis isolated from clinical mastitis cases on a southeastern Queensland dairy.</title>
        <authorList>
            <person name="Workentine M.L."/>
            <person name="Price R."/>
            <person name="Olchowy T."/>
        </authorList>
    </citation>
    <scope>NUCLEOTIDE SEQUENCE [LARGE SCALE GENOMIC DNA]</scope>
    <source>
        <strain evidence="2 3">OLC4459-A17</strain>
    </source>
</reference>
<accession>A0A6L6G7V4</accession>
<name>A0A6L6G7V4_STRUB</name>
<dbReference type="EMBL" id="WLXI01000027">
    <property type="protein sequence ID" value="MTD01240.1"/>
    <property type="molecule type" value="Genomic_DNA"/>
</dbReference>
<evidence type="ECO:0000313" key="2">
    <source>
        <dbReference type="EMBL" id="MTD01240.1"/>
    </source>
</evidence>
<evidence type="ECO:0000313" key="3">
    <source>
        <dbReference type="Proteomes" id="UP000483839"/>
    </source>
</evidence>